<comment type="caution">
    <text evidence="3">The sequence shown here is derived from an EMBL/GenBank/DDBJ whole genome shotgun (WGS) entry which is preliminary data.</text>
</comment>
<dbReference type="Gene3D" id="3.80.10.10">
    <property type="entry name" value="Ribonuclease Inhibitor"/>
    <property type="match status" value="1"/>
</dbReference>
<dbReference type="Proteomes" id="UP000823775">
    <property type="component" value="Unassembled WGS sequence"/>
</dbReference>
<name>A0ABS8UTQ0_DATST</name>
<reference evidence="3 4" key="1">
    <citation type="journal article" date="2021" name="BMC Genomics">
        <title>Datura genome reveals duplications of psychoactive alkaloid biosynthetic genes and high mutation rate following tissue culture.</title>
        <authorList>
            <person name="Rajewski A."/>
            <person name="Carter-House D."/>
            <person name="Stajich J."/>
            <person name="Litt A."/>
        </authorList>
    </citation>
    <scope>NUCLEOTIDE SEQUENCE [LARGE SCALE GENOMIC DNA]</scope>
    <source>
        <strain evidence="3">AR-01</strain>
    </source>
</reference>
<accession>A0ABS8UTQ0</accession>
<dbReference type="PANTHER" id="PTHR15140:SF42">
    <property type="entry name" value="LATE BLIGHT RESISTANCE PROTEIN R1-A-LIKE"/>
    <property type="match status" value="1"/>
</dbReference>
<dbReference type="InterPro" id="IPR032675">
    <property type="entry name" value="LRR_dom_sf"/>
</dbReference>
<keyword evidence="4" id="KW-1185">Reference proteome</keyword>
<organism evidence="3 4">
    <name type="scientific">Datura stramonium</name>
    <name type="common">Jimsonweed</name>
    <name type="synonym">Common thornapple</name>
    <dbReference type="NCBI Taxonomy" id="4076"/>
    <lineage>
        <taxon>Eukaryota</taxon>
        <taxon>Viridiplantae</taxon>
        <taxon>Streptophyta</taxon>
        <taxon>Embryophyta</taxon>
        <taxon>Tracheophyta</taxon>
        <taxon>Spermatophyta</taxon>
        <taxon>Magnoliopsida</taxon>
        <taxon>eudicotyledons</taxon>
        <taxon>Gunneridae</taxon>
        <taxon>Pentapetalae</taxon>
        <taxon>asterids</taxon>
        <taxon>lamiids</taxon>
        <taxon>Solanales</taxon>
        <taxon>Solanaceae</taxon>
        <taxon>Solanoideae</taxon>
        <taxon>Datureae</taxon>
        <taxon>Datura</taxon>
    </lineage>
</organism>
<keyword evidence="1" id="KW-0677">Repeat</keyword>
<evidence type="ECO:0000313" key="3">
    <source>
        <dbReference type="EMBL" id="MCD9637692.1"/>
    </source>
</evidence>
<dbReference type="SUPFAM" id="SSF52058">
    <property type="entry name" value="L domain-like"/>
    <property type="match status" value="1"/>
</dbReference>
<dbReference type="InterPro" id="IPR055414">
    <property type="entry name" value="LRR_R13L4/SHOC2-like"/>
</dbReference>
<evidence type="ECO:0000259" key="2">
    <source>
        <dbReference type="Pfam" id="PF23598"/>
    </source>
</evidence>
<dbReference type="Pfam" id="PF23598">
    <property type="entry name" value="LRR_14"/>
    <property type="match status" value="1"/>
</dbReference>
<gene>
    <name evidence="3" type="ORF">HAX54_021129</name>
</gene>
<evidence type="ECO:0000313" key="4">
    <source>
        <dbReference type="Proteomes" id="UP000823775"/>
    </source>
</evidence>
<proteinExistence type="predicted"/>
<feature type="domain" description="Disease resistance R13L4/SHOC-2-like LRR" evidence="2">
    <location>
        <begin position="20"/>
        <end position="304"/>
    </location>
</feature>
<dbReference type="PANTHER" id="PTHR15140">
    <property type="entry name" value="TUBULIN-SPECIFIC CHAPERONE E"/>
    <property type="match status" value="1"/>
</dbReference>
<sequence length="321" mass="36526">MKSRHIASSSIGCASYTFNNFKFLRVLDMGFTIIDSFPEALTCLRYVAVRIAEDSSLSFSSNLWKLETLIVKGIGGRVSLPDTLWKMVKLRHLHIYNRASFTTPNVQEFLESSPKMDDLRTLASAWFSCVEDADNILANTPNLQKLRCDVLRCDGFFPAFNNLTKLEMLKISCGPAYTWATKLNLPPNLKNLTLSSGRIYSLDQVATLPRLLVLKLLQVSTKSMVWEVTSEQFPQLKFLKLQDPYISEWNVSDGAFPCLEHLVLRRCQYLKEIPSPFADMASLKSIKVLECNDLLVESAKDIRETQVEEMQNSAFKLFIQK</sequence>
<dbReference type="EMBL" id="JACEIK010002540">
    <property type="protein sequence ID" value="MCD9637692.1"/>
    <property type="molecule type" value="Genomic_DNA"/>
</dbReference>
<evidence type="ECO:0000256" key="1">
    <source>
        <dbReference type="ARBA" id="ARBA00022737"/>
    </source>
</evidence>
<protein>
    <recommendedName>
        <fullName evidence="2">Disease resistance R13L4/SHOC-2-like LRR domain-containing protein</fullName>
    </recommendedName>
</protein>